<evidence type="ECO:0000313" key="1">
    <source>
        <dbReference type="EMBL" id="EJT72411.1"/>
    </source>
</evidence>
<reference evidence="1" key="2">
    <citation type="submission" date="2010-07" db="EMBL/GenBank/DDBJ databases">
        <authorList>
            <consortium name="The Broad Institute Genome Sequencing Platform"/>
            <consortium name="Broad Institute Genome Sequencing Center for Infectious Disease"/>
            <person name="Ma L.-J."/>
            <person name="Dead R."/>
            <person name="Young S."/>
            <person name="Zeng Q."/>
            <person name="Koehrsen M."/>
            <person name="Alvarado L."/>
            <person name="Berlin A."/>
            <person name="Chapman S.B."/>
            <person name="Chen Z."/>
            <person name="Freedman E."/>
            <person name="Gellesch M."/>
            <person name="Goldberg J."/>
            <person name="Griggs A."/>
            <person name="Gujja S."/>
            <person name="Heilman E.R."/>
            <person name="Heiman D."/>
            <person name="Hepburn T."/>
            <person name="Howarth C."/>
            <person name="Jen D."/>
            <person name="Larson L."/>
            <person name="Mehta T."/>
            <person name="Neiman D."/>
            <person name="Pearson M."/>
            <person name="Roberts A."/>
            <person name="Saif S."/>
            <person name="Shea T."/>
            <person name="Shenoy N."/>
            <person name="Sisk P."/>
            <person name="Stolte C."/>
            <person name="Sykes S."/>
            <person name="Walk T."/>
            <person name="White J."/>
            <person name="Yandava C."/>
            <person name="Haas B."/>
            <person name="Nusbaum C."/>
            <person name="Birren B."/>
        </authorList>
    </citation>
    <scope>NUCLEOTIDE SEQUENCE</scope>
    <source>
        <strain evidence="1">R3-111a-1</strain>
    </source>
</reference>
<organism evidence="1">
    <name type="scientific">Gaeumannomyces tritici (strain R3-111a-1)</name>
    <name type="common">Wheat and barley take-all root rot fungus</name>
    <name type="synonym">Gaeumannomyces graminis var. tritici</name>
    <dbReference type="NCBI Taxonomy" id="644352"/>
    <lineage>
        <taxon>Eukaryota</taxon>
        <taxon>Fungi</taxon>
        <taxon>Dikarya</taxon>
        <taxon>Ascomycota</taxon>
        <taxon>Pezizomycotina</taxon>
        <taxon>Sordariomycetes</taxon>
        <taxon>Sordariomycetidae</taxon>
        <taxon>Magnaporthales</taxon>
        <taxon>Magnaporthaceae</taxon>
        <taxon>Gaeumannomyces</taxon>
    </lineage>
</organism>
<dbReference type="HOGENOM" id="CLU_1107208_0_0_1"/>
<dbReference type="EnsemblFungi" id="EJT72411">
    <property type="protein sequence ID" value="EJT72411"/>
    <property type="gene ID" value="GGTG_09277"/>
</dbReference>
<name>J3P6Y1_GAET3</name>
<dbReference type="AlphaFoldDB" id="J3P6Y1"/>
<reference evidence="1" key="3">
    <citation type="submission" date="2010-09" db="EMBL/GenBank/DDBJ databases">
        <title>Annotation of Gaeumannomyces graminis var. tritici R3-111a-1.</title>
        <authorList>
            <consortium name="The Broad Institute Genome Sequencing Platform"/>
            <person name="Ma L.-J."/>
            <person name="Dead R."/>
            <person name="Young S.K."/>
            <person name="Zeng Q."/>
            <person name="Gargeya S."/>
            <person name="Fitzgerald M."/>
            <person name="Haas B."/>
            <person name="Abouelleil A."/>
            <person name="Alvarado L."/>
            <person name="Arachchi H.M."/>
            <person name="Berlin A."/>
            <person name="Brown A."/>
            <person name="Chapman S.B."/>
            <person name="Chen Z."/>
            <person name="Dunbar C."/>
            <person name="Freedman E."/>
            <person name="Gearin G."/>
            <person name="Gellesch M."/>
            <person name="Goldberg J."/>
            <person name="Griggs A."/>
            <person name="Gujja S."/>
            <person name="Heiman D."/>
            <person name="Howarth C."/>
            <person name="Larson L."/>
            <person name="Lui A."/>
            <person name="MacDonald P.J.P."/>
            <person name="Mehta T."/>
            <person name="Montmayeur A."/>
            <person name="Murphy C."/>
            <person name="Neiman D."/>
            <person name="Pearson M."/>
            <person name="Priest M."/>
            <person name="Roberts A."/>
            <person name="Saif S."/>
            <person name="Shea T."/>
            <person name="Shenoy N."/>
            <person name="Sisk P."/>
            <person name="Stolte C."/>
            <person name="Sykes S."/>
            <person name="Yandava C."/>
            <person name="Wortman J."/>
            <person name="Nusbaum C."/>
            <person name="Birren B."/>
        </authorList>
    </citation>
    <scope>NUCLEOTIDE SEQUENCE</scope>
    <source>
        <strain evidence="1">R3-111a-1</strain>
    </source>
</reference>
<dbReference type="Proteomes" id="UP000006039">
    <property type="component" value="Unassembled WGS sequence"/>
</dbReference>
<evidence type="ECO:0000313" key="2">
    <source>
        <dbReference type="EnsemblFungi" id="EJT72411"/>
    </source>
</evidence>
<reference evidence="2" key="4">
    <citation type="journal article" date="2015" name="G3 (Bethesda)">
        <title>Genome sequences of three phytopathogenic species of the Magnaporthaceae family of fungi.</title>
        <authorList>
            <person name="Okagaki L.H."/>
            <person name="Nunes C.C."/>
            <person name="Sailsbery J."/>
            <person name="Clay B."/>
            <person name="Brown D."/>
            <person name="John T."/>
            <person name="Oh Y."/>
            <person name="Young N."/>
            <person name="Fitzgerald M."/>
            <person name="Haas B.J."/>
            <person name="Zeng Q."/>
            <person name="Young S."/>
            <person name="Adiconis X."/>
            <person name="Fan L."/>
            <person name="Levin J.Z."/>
            <person name="Mitchell T.K."/>
            <person name="Okubara P.A."/>
            <person name="Farman M.L."/>
            <person name="Kohn L.M."/>
            <person name="Birren B."/>
            <person name="Ma L.-J."/>
            <person name="Dean R.A."/>
        </authorList>
    </citation>
    <scope>NUCLEOTIDE SEQUENCE</scope>
    <source>
        <strain evidence="2">R3-111a-1</strain>
    </source>
</reference>
<reference evidence="3" key="1">
    <citation type="submission" date="2010-07" db="EMBL/GenBank/DDBJ databases">
        <title>The genome sequence of Gaeumannomyces graminis var. tritici strain R3-111a-1.</title>
        <authorList>
            <consortium name="The Broad Institute Genome Sequencing Platform"/>
            <person name="Ma L.-J."/>
            <person name="Dead R."/>
            <person name="Young S."/>
            <person name="Zeng Q."/>
            <person name="Koehrsen M."/>
            <person name="Alvarado L."/>
            <person name="Berlin A."/>
            <person name="Chapman S.B."/>
            <person name="Chen Z."/>
            <person name="Freedman E."/>
            <person name="Gellesch M."/>
            <person name="Goldberg J."/>
            <person name="Griggs A."/>
            <person name="Gujja S."/>
            <person name="Heilman E.R."/>
            <person name="Heiman D."/>
            <person name="Hepburn T."/>
            <person name="Howarth C."/>
            <person name="Jen D."/>
            <person name="Larson L."/>
            <person name="Mehta T."/>
            <person name="Neiman D."/>
            <person name="Pearson M."/>
            <person name="Roberts A."/>
            <person name="Saif S."/>
            <person name="Shea T."/>
            <person name="Shenoy N."/>
            <person name="Sisk P."/>
            <person name="Stolte C."/>
            <person name="Sykes S."/>
            <person name="Walk T."/>
            <person name="White J."/>
            <person name="Yandava C."/>
            <person name="Haas B."/>
            <person name="Nusbaum C."/>
            <person name="Birren B."/>
        </authorList>
    </citation>
    <scope>NUCLEOTIDE SEQUENCE [LARGE SCALE GENOMIC DNA]</scope>
    <source>
        <strain evidence="3">R3-111a-1</strain>
    </source>
</reference>
<dbReference type="OrthoDB" id="10541775at2759"/>
<dbReference type="VEuPathDB" id="FungiDB:GGTG_09277"/>
<evidence type="ECO:0000313" key="3">
    <source>
        <dbReference type="Proteomes" id="UP000006039"/>
    </source>
</evidence>
<accession>J3P6Y1</accession>
<dbReference type="EMBL" id="GL385399">
    <property type="protein sequence ID" value="EJT72411.1"/>
    <property type="molecule type" value="Genomic_DNA"/>
</dbReference>
<gene>
    <name evidence="2" type="primary">20349735</name>
    <name evidence="1" type="ORF">GGTG_09277</name>
</gene>
<dbReference type="RefSeq" id="XP_009225385.1">
    <property type="nucleotide sequence ID" value="XM_009227121.1"/>
</dbReference>
<reference evidence="2" key="5">
    <citation type="submission" date="2018-04" db="UniProtKB">
        <authorList>
            <consortium name="EnsemblFungi"/>
        </authorList>
    </citation>
    <scope>IDENTIFICATION</scope>
    <source>
        <strain evidence="2">R3-111a-1</strain>
    </source>
</reference>
<proteinExistence type="predicted"/>
<keyword evidence="3" id="KW-1185">Reference proteome</keyword>
<protein>
    <submittedName>
        <fullName evidence="1 2">Uncharacterized protein</fullName>
    </submittedName>
</protein>
<dbReference type="GeneID" id="20349735"/>
<sequence length="251" mass="27372">MDTETFSKPKQSSLNLRALVIRHYLPSAGTHAQLKMHLPTILLPTVLLITPVISHPAPSAQLHGALQCSQAPMSPEPLQCANGLKCSRDLPMTCQNGQLICTLAPVFTFPIGKCSEYTGSMCAGPSDTYPGDTTLGRENTTERECACVSWDGKGYYTRGEGKQCPVADASEWMLDMCNPQDGFLCSFVCNSKLRDGFTNEKCDTLFPGTRAHLCYDRSHRQRPRRRGPPGTVTFGSRAPHKGTCFTLGAKA</sequence>